<name>A0A0E9PGJ7_ANGAN</name>
<organism evidence="1">
    <name type="scientific">Anguilla anguilla</name>
    <name type="common">European freshwater eel</name>
    <name type="synonym">Muraena anguilla</name>
    <dbReference type="NCBI Taxonomy" id="7936"/>
    <lineage>
        <taxon>Eukaryota</taxon>
        <taxon>Metazoa</taxon>
        <taxon>Chordata</taxon>
        <taxon>Craniata</taxon>
        <taxon>Vertebrata</taxon>
        <taxon>Euteleostomi</taxon>
        <taxon>Actinopterygii</taxon>
        <taxon>Neopterygii</taxon>
        <taxon>Teleostei</taxon>
        <taxon>Anguilliformes</taxon>
        <taxon>Anguillidae</taxon>
        <taxon>Anguilla</taxon>
    </lineage>
</organism>
<accession>A0A0E9PGJ7</accession>
<evidence type="ECO:0000313" key="1">
    <source>
        <dbReference type="EMBL" id="JAH03669.1"/>
    </source>
</evidence>
<dbReference type="EMBL" id="GBXM01104908">
    <property type="protein sequence ID" value="JAH03669.1"/>
    <property type="molecule type" value="Transcribed_RNA"/>
</dbReference>
<sequence length="28" mass="3436">MTCVLPFFFRLRENGKNKNEIDEYLWAT</sequence>
<dbReference type="AlphaFoldDB" id="A0A0E9PGJ7"/>
<protein>
    <submittedName>
        <fullName evidence="1">Uncharacterized protein</fullName>
    </submittedName>
</protein>
<reference evidence="1" key="1">
    <citation type="submission" date="2014-11" db="EMBL/GenBank/DDBJ databases">
        <authorList>
            <person name="Amaro Gonzalez C."/>
        </authorList>
    </citation>
    <scope>NUCLEOTIDE SEQUENCE</scope>
</reference>
<proteinExistence type="predicted"/>
<reference evidence="1" key="2">
    <citation type="journal article" date="2015" name="Fish Shellfish Immunol.">
        <title>Early steps in the European eel (Anguilla anguilla)-Vibrio vulnificus interaction in the gills: Role of the RtxA13 toxin.</title>
        <authorList>
            <person name="Callol A."/>
            <person name="Pajuelo D."/>
            <person name="Ebbesson L."/>
            <person name="Teles M."/>
            <person name="MacKenzie S."/>
            <person name="Amaro C."/>
        </authorList>
    </citation>
    <scope>NUCLEOTIDE SEQUENCE</scope>
</reference>